<sequence>MIRLEHVTKMYGSIPGLRDVSLHVPKGQIVGLLGRNGAGKTTALNLITGYFPPTEGTVRIGDKDMLADPRACKRMIGYLPEKPPLYDEMTVEDFLSFVCELREVVRKASRAHVDEIIELCALKEVRHRVIGHLSKGYRQRVGIAQALCGSPEILILDEPTVGLDPRQTVEMRELIRKLGEAHTVLFSSHILSEVQQLCSRVIILNEGRMVQSIDLTEKPKDTVRLRVRAVGRKEALLNALKGLQCVQQAESVNSPEEGTAELVLTCLAADEQGRATDQIFQLLAGINAPIRMMGEERDSLEEIFLRNT</sequence>
<gene>
    <name evidence="1" type="ORF">SAMN06297397_2595</name>
</gene>
<keyword evidence="1" id="KW-0067">ATP-binding</keyword>
<organism evidence="1 2">
    <name type="scientific">Aristaeella lactis</name>
    <dbReference type="NCBI Taxonomy" id="3046383"/>
    <lineage>
        <taxon>Bacteria</taxon>
        <taxon>Bacillati</taxon>
        <taxon>Bacillota</taxon>
        <taxon>Clostridia</taxon>
        <taxon>Eubacteriales</taxon>
        <taxon>Aristaeellaceae</taxon>
        <taxon>Aristaeella</taxon>
    </lineage>
</organism>
<name>A0AC61PNW6_9FIRM</name>
<proteinExistence type="predicted"/>
<protein>
    <submittedName>
        <fullName evidence="1">ABC-2 type transport system ATP-binding protein</fullName>
    </submittedName>
</protein>
<accession>A0AC61PNW6</accession>
<reference evidence="1" key="1">
    <citation type="submission" date="2017-04" db="EMBL/GenBank/DDBJ databases">
        <authorList>
            <person name="Varghese N."/>
            <person name="Submissions S."/>
        </authorList>
    </citation>
    <scope>NUCLEOTIDE SEQUENCE</scope>
    <source>
        <strain evidence="1">WTE2008</strain>
    </source>
</reference>
<comment type="caution">
    <text evidence="1">The sequence shown here is derived from an EMBL/GenBank/DDBJ whole genome shotgun (WGS) entry which is preliminary data.</text>
</comment>
<dbReference type="EMBL" id="FWXZ01000006">
    <property type="protein sequence ID" value="SMC80440.1"/>
    <property type="molecule type" value="Genomic_DNA"/>
</dbReference>
<keyword evidence="2" id="KW-1185">Reference proteome</keyword>
<evidence type="ECO:0000313" key="1">
    <source>
        <dbReference type="EMBL" id="SMC80440.1"/>
    </source>
</evidence>
<keyword evidence="1" id="KW-0547">Nucleotide-binding</keyword>
<dbReference type="Proteomes" id="UP000192328">
    <property type="component" value="Unassembled WGS sequence"/>
</dbReference>
<evidence type="ECO:0000313" key="2">
    <source>
        <dbReference type="Proteomes" id="UP000192328"/>
    </source>
</evidence>